<name>A0A3T0I1S2_9BACI</name>
<protein>
    <submittedName>
        <fullName evidence="1">Uncharacterized protein</fullName>
    </submittedName>
</protein>
<sequence>MHVDGKSPKKIYEYITKKYEDFGEPTPTPEPK</sequence>
<dbReference type="KEGG" id="nmk:CHR53_19630"/>
<dbReference type="AlphaFoldDB" id="A0A3T0I1S2"/>
<keyword evidence="2" id="KW-1185">Reference proteome</keyword>
<evidence type="ECO:0000313" key="2">
    <source>
        <dbReference type="Proteomes" id="UP000282892"/>
    </source>
</evidence>
<dbReference type="Proteomes" id="UP000282892">
    <property type="component" value="Chromosome"/>
</dbReference>
<accession>A0A3T0I1S2</accession>
<organism evidence="1 2">
    <name type="scientific">Neobacillus mesonae</name>
    <dbReference type="NCBI Taxonomy" id="1193713"/>
    <lineage>
        <taxon>Bacteria</taxon>
        <taxon>Bacillati</taxon>
        <taxon>Bacillota</taxon>
        <taxon>Bacilli</taxon>
        <taxon>Bacillales</taxon>
        <taxon>Bacillaceae</taxon>
        <taxon>Neobacillus</taxon>
    </lineage>
</organism>
<evidence type="ECO:0000313" key="1">
    <source>
        <dbReference type="EMBL" id="AZU63294.1"/>
    </source>
</evidence>
<dbReference type="EMBL" id="CP022572">
    <property type="protein sequence ID" value="AZU63294.1"/>
    <property type="molecule type" value="Genomic_DNA"/>
</dbReference>
<gene>
    <name evidence="1" type="ORF">CHR53_19630</name>
</gene>
<dbReference type="STRING" id="1193713.GCA_001636315_00759"/>
<proteinExistence type="predicted"/>
<reference evidence="1 2" key="1">
    <citation type="submission" date="2017-07" db="EMBL/GenBank/DDBJ databases">
        <title>The complete genome sequence of Bacillus mesonae strain H20-5, an efficient strain improving plant abiotic stress resistance.</title>
        <authorList>
            <person name="Kim S.Y."/>
            <person name="Song H."/>
            <person name="Sang M.K."/>
            <person name="Weon H.-Y."/>
            <person name="Song J."/>
        </authorList>
    </citation>
    <scope>NUCLEOTIDE SEQUENCE [LARGE SCALE GENOMIC DNA]</scope>
    <source>
        <strain evidence="1 2">H20-5</strain>
    </source>
</reference>